<evidence type="ECO:0000256" key="2">
    <source>
        <dbReference type="ARBA" id="ARBA00022448"/>
    </source>
</evidence>
<dbReference type="GO" id="GO:0005537">
    <property type="term" value="F:D-mannose binding"/>
    <property type="evidence" value="ECO:0007669"/>
    <property type="project" value="InterPro"/>
</dbReference>
<feature type="domain" description="MRH" evidence="9">
    <location>
        <begin position="619"/>
        <end position="759"/>
    </location>
</feature>
<dbReference type="InterPro" id="IPR000479">
    <property type="entry name" value="CIMR_rpt"/>
</dbReference>
<name>A0A6G0SYK4_APHGL</name>
<dbReference type="GO" id="GO:0038023">
    <property type="term" value="F:signaling receptor activity"/>
    <property type="evidence" value="ECO:0007669"/>
    <property type="project" value="InterPro"/>
</dbReference>
<evidence type="ECO:0000256" key="7">
    <source>
        <dbReference type="ARBA" id="ARBA00023157"/>
    </source>
</evidence>
<comment type="caution">
    <text evidence="10">The sequence shown here is derived from an EMBL/GenBank/DDBJ whole genome shotgun (WGS) entry which is preliminary data.</text>
</comment>
<evidence type="ECO:0000256" key="8">
    <source>
        <dbReference type="SAM" id="SignalP"/>
    </source>
</evidence>
<dbReference type="Pfam" id="PF00878">
    <property type="entry name" value="CIMR"/>
    <property type="match status" value="4"/>
</dbReference>
<feature type="domain" description="MRH" evidence="9">
    <location>
        <begin position="479"/>
        <end position="615"/>
    </location>
</feature>
<protein>
    <recommendedName>
        <fullName evidence="9">MRH domain-containing protein</fullName>
    </recommendedName>
</protein>
<proteinExistence type="predicted"/>
<dbReference type="PANTHER" id="PTHR15071">
    <property type="entry name" value="MANNOSE-6-PHOSPHATE RECEPTOR FAMILY MEMBER"/>
    <property type="match status" value="1"/>
</dbReference>
<accession>A0A6G0SYK4</accession>
<dbReference type="Gene3D" id="2.70.130.10">
    <property type="entry name" value="Mannose-6-phosphate receptor binding domain"/>
    <property type="match status" value="6"/>
</dbReference>
<sequence length="1304" mass="149003">MVVLSMVLCKLLLIIAAYAAVAVHCEDCVSRCVFNLKHKEKHLQFDLSSFKGLNKVNFTNSNDMYLNIQLCCESNKRALTCDGIKTKICLNKKYSTESDIGSKIKEVKLDVKDQLILSLEGNTICEKNQKYSTDLIFVCNKNMIGNKAYYKLNVNQCKYIIELTSAVGCPIDDLDIRNVCNISIPHINYKFNLNPLRRLTNNYLVENQNRRFELNICGRLTDHNKCGGNITTICDITDITNPKVYAVGKYANDELLYDKNSKSLKLIQHEKATKKKKGRRTEFIFKCDENIAPENIKPTFLNEENYQGKNTFPNIAYFEVATSVVCIPRMISCEVITDYMVRFNLKPLHKRVDNWKIINVNNGGIFYLNICGYLNEYDRQMPTSCTVGGKTSACYVDSSGKGISIGSTQIGPYYDKNSIILNYKDGDNCSNSLKWSTVINLTCSSESKLIHESTNFTLCIHVFNWKTPKACEILFERKDQCMVSHPWYSQTVYNISNLKNQTFEKEIEDNTSFRFSICGPLQEPCNDILDSAACWSIDGTEINIGLFTEQIVFDNGSIYISMHGEKCAYNGQGPNSYTIIRFVCDYLDSKWIDYKTDFSECTFEFTMYTKYACTQQLKINCTVGDQLGNIFDLSKLTKFNSNYEIVTSQKKTIILNVCHSVINNDINGINCQFNSGVCLVDHSNLLYSNRYKNLGDVKNSPYKIGNKIILEMINGFYNGRKVSSVIEFMCSNRNNGPLLTIEENYKYIFQWFTPLVCPNSQHIKKREIIKNDHSLKPTYTTIEIHNKSYTIYICPKNNNEVSCNSEISLNNAFPHGRMIILFVNKQKYVYTLQNDLYFDHKSNITCHENKNTTVQIKFMFYCGYELQLPKVQKYNCTTTVLSINPEICDKKLECNISSYDLTPIKGTHLINVNERKYFINICIPGAKGIGGIMEFNNTNYNIGYQVTPIKSDVMDIIEIHFKNGDSCLDLTSRLSKTKYSTKITLLCDITEAEGKPILKDSGSNCIIQFEWKTSLLCSRKLVEFDRDTCAATIKISSQNVMYNTTIDLNNILTINNLTDNLTNYQVHFCNGSVSLNGTTFFGNMNLKYDIFKKQLVANFQNTNYKHFKKVDIIVTCSKSTEDLSRYNFTVTDNGVKIDTYSKGICCMDFNDHTNKKMCKTYQLIPISTKNTVEDQLSVYSENNKTTETSLKINLETTKIEELILLTTEQIDESVTLIATELKHIEHTSQQIYGKHEISDNFIAISTTKNGIVSDSSFYLVIVFRNSINCYSNHTINMDFPMEIIEGNSKTVLHSAFCQTKTKKL</sequence>
<evidence type="ECO:0000313" key="11">
    <source>
        <dbReference type="Proteomes" id="UP000475862"/>
    </source>
</evidence>
<dbReference type="GO" id="GO:0000139">
    <property type="term" value="C:Golgi membrane"/>
    <property type="evidence" value="ECO:0007669"/>
    <property type="project" value="UniProtKB-SubCell"/>
</dbReference>
<keyword evidence="11" id="KW-1185">Reference proteome</keyword>
<dbReference type="EMBL" id="VYZN01000079">
    <property type="protein sequence ID" value="KAE9523409.1"/>
    <property type="molecule type" value="Genomic_DNA"/>
</dbReference>
<feature type="chain" id="PRO_5026170389" description="MRH domain-containing protein" evidence="8">
    <location>
        <begin position="20"/>
        <end position="1304"/>
    </location>
</feature>
<evidence type="ECO:0000256" key="6">
    <source>
        <dbReference type="ARBA" id="ARBA00023136"/>
    </source>
</evidence>
<keyword evidence="6" id="KW-0472">Membrane</keyword>
<feature type="domain" description="MRH" evidence="9">
    <location>
        <begin position="30"/>
        <end position="171"/>
    </location>
</feature>
<dbReference type="InterPro" id="IPR009011">
    <property type="entry name" value="Man6P_isomerase_rcpt-bd_dom_sf"/>
</dbReference>
<evidence type="ECO:0000256" key="1">
    <source>
        <dbReference type="ARBA" id="ARBA00004308"/>
    </source>
</evidence>
<dbReference type="SUPFAM" id="SSF50911">
    <property type="entry name" value="Mannose 6-phosphate receptor domain"/>
    <property type="match status" value="6"/>
</dbReference>
<dbReference type="PANTHER" id="PTHR15071:SF0">
    <property type="entry name" value="MANNOSE 6-PHOSPHATE RECEPTOR-LIKE PROTEIN 1"/>
    <property type="match status" value="1"/>
</dbReference>
<dbReference type="GO" id="GO:0007041">
    <property type="term" value="P:lysosomal transport"/>
    <property type="evidence" value="ECO:0007669"/>
    <property type="project" value="InterPro"/>
</dbReference>
<evidence type="ECO:0000256" key="5">
    <source>
        <dbReference type="ARBA" id="ARBA00022989"/>
    </source>
</evidence>
<reference evidence="10 11" key="1">
    <citation type="submission" date="2019-08" db="EMBL/GenBank/DDBJ databases">
        <title>The genome of the soybean aphid Biotype 1, its phylome, world population structure and adaptation to the North American continent.</title>
        <authorList>
            <person name="Giordano R."/>
            <person name="Donthu R.K."/>
            <person name="Hernandez A.G."/>
            <person name="Wright C.L."/>
            <person name="Zimin A.V."/>
        </authorList>
    </citation>
    <scope>NUCLEOTIDE SEQUENCE [LARGE SCALE GENOMIC DNA]</scope>
    <source>
        <tissue evidence="10">Whole aphids</tissue>
    </source>
</reference>
<dbReference type="Proteomes" id="UP000475862">
    <property type="component" value="Unassembled WGS sequence"/>
</dbReference>
<feature type="domain" description="MRH" evidence="9">
    <location>
        <begin position="892"/>
        <end position="1019"/>
    </location>
</feature>
<feature type="domain" description="MRH" evidence="9">
    <location>
        <begin position="331"/>
        <end position="473"/>
    </location>
</feature>
<keyword evidence="7" id="KW-1015">Disulfide bond</keyword>
<organism evidence="10 11">
    <name type="scientific">Aphis glycines</name>
    <name type="common">Soybean aphid</name>
    <dbReference type="NCBI Taxonomy" id="307491"/>
    <lineage>
        <taxon>Eukaryota</taxon>
        <taxon>Metazoa</taxon>
        <taxon>Ecdysozoa</taxon>
        <taxon>Arthropoda</taxon>
        <taxon>Hexapoda</taxon>
        <taxon>Insecta</taxon>
        <taxon>Pterygota</taxon>
        <taxon>Neoptera</taxon>
        <taxon>Paraneoptera</taxon>
        <taxon>Hemiptera</taxon>
        <taxon>Sternorrhyncha</taxon>
        <taxon>Aphidomorpha</taxon>
        <taxon>Aphidoidea</taxon>
        <taxon>Aphididae</taxon>
        <taxon>Aphidini</taxon>
        <taxon>Aphis</taxon>
        <taxon>Aphis</taxon>
    </lineage>
</organism>
<keyword evidence="5" id="KW-1133">Transmembrane helix</keyword>
<keyword evidence="2" id="KW-0813">Transport</keyword>
<dbReference type="SMART" id="SM01404">
    <property type="entry name" value="CIMR"/>
    <property type="match status" value="4"/>
</dbReference>
<evidence type="ECO:0000259" key="9">
    <source>
        <dbReference type="PROSITE" id="PS51914"/>
    </source>
</evidence>
<dbReference type="PROSITE" id="PS51914">
    <property type="entry name" value="MRH"/>
    <property type="match status" value="5"/>
</dbReference>
<dbReference type="GO" id="GO:0010008">
    <property type="term" value="C:endosome membrane"/>
    <property type="evidence" value="ECO:0007669"/>
    <property type="project" value="UniProtKB-SubCell"/>
</dbReference>
<gene>
    <name evidence="10" type="ORF">AGLY_015961</name>
</gene>
<dbReference type="OrthoDB" id="4504960at2759"/>
<keyword evidence="3" id="KW-0812">Transmembrane</keyword>
<evidence type="ECO:0000256" key="3">
    <source>
        <dbReference type="ARBA" id="ARBA00022692"/>
    </source>
</evidence>
<evidence type="ECO:0000256" key="4">
    <source>
        <dbReference type="ARBA" id="ARBA00022729"/>
    </source>
</evidence>
<keyword evidence="4 8" id="KW-0732">Signal</keyword>
<dbReference type="InterPro" id="IPR044865">
    <property type="entry name" value="MRH_dom"/>
</dbReference>
<evidence type="ECO:0000313" key="10">
    <source>
        <dbReference type="EMBL" id="KAE9523409.1"/>
    </source>
</evidence>
<feature type="signal peptide" evidence="8">
    <location>
        <begin position="1"/>
        <end position="19"/>
    </location>
</feature>
<comment type="subcellular location">
    <subcellularLocation>
        <location evidence="1">Endomembrane system</location>
    </subcellularLocation>
</comment>